<gene>
    <name evidence="1" type="ORF">RPERSI_LOCUS5447</name>
</gene>
<protein>
    <submittedName>
        <fullName evidence="1">312_t:CDS:1</fullName>
    </submittedName>
</protein>
<evidence type="ECO:0000313" key="2">
    <source>
        <dbReference type="Proteomes" id="UP000789920"/>
    </source>
</evidence>
<keyword evidence="2" id="KW-1185">Reference proteome</keyword>
<accession>A0ACA9MFT8</accession>
<dbReference type="Proteomes" id="UP000789920">
    <property type="component" value="Unassembled WGS sequence"/>
</dbReference>
<proteinExistence type="predicted"/>
<dbReference type="EMBL" id="CAJVQC010008141">
    <property type="protein sequence ID" value="CAG8588701.1"/>
    <property type="molecule type" value="Genomic_DNA"/>
</dbReference>
<sequence length="40" mass="4663">SKQTEVKLVREDLIAVRKERRSNMTKKTEKKLGEATAKDF</sequence>
<name>A0ACA9MFT8_9GLOM</name>
<comment type="caution">
    <text evidence="1">The sequence shown here is derived from an EMBL/GenBank/DDBJ whole genome shotgun (WGS) entry which is preliminary data.</text>
</comment>
<reference evidence="1" key="1">
    <citation type="submission" date="2021-06" db="EMBL/GenBank/DDBJ databases">
        <authorList>
            <person name="Kallberg Y."/>
            <person name="Tangrot J."/>
            <person name="Rosling A."/>
        </authorList>
    </citation>
    <scope>NUCLEOTIDE SEQUENCE</scope>
    <source>
        <strain evidence="1">MA461A</strain>
    </source>
</reference>
<feature type="non-terminal residue" evidence="1">
    <location>
        <position position="1"/>
    </location>
</feature>
<organism evidence="1 2">
    <name type="scientific">Racocetra persica</name>
    <dbReference type="NCBI Taxonomy" id="160502"/>
    <lineage>
        <taxon>Eukaryota</taxon>
        <taxon>Fungi</taxon>
        <taxon>Fungi incertae sedis</taxon>
        <taxon>Mucoromycota</taxon>
        <taxon>Glomeromycotina</taxon>
        <taxon>Glomeromycetes</taxon>
        <taxon>Diversisporales</taxon>
        <taxon>Gigasporaceae</taxon>
        <taxon>Racocetra</taxon>
    </lineage>
</organism>
<evidence type="ECO:0000313" key="1">
    <source>
        <dbReference type="EMBL" id="CAG8588701.1"/>
    </source>
</evidence>